<dbReference type="Proteomes" id="UP000823388">
    <property type="component" value="Chromosome 4K"/>
</dbReference>
<evidence type="ECO:0000313" key="2">
    <source>
        <dbReference type="EMBL" id="KAG2611851.1"/>
    </source>
</evidence>
<evidence type="ECO:0000313" key="3">
    <source>
        <dbReference type="Proteomes" id="UP000823388"/>
    </source>
</evidence>
<organism evidence="2 3">
    <name type="scientific">Panicum virgatum</name>
    <name type="common">Blackwell switchgrass</name>
    <dbReference type="NCBI Taxonomy" id="38727"/>
    <lineage>
        <taxon>Eukaryota</taxon>
        <taxon>Viridiplantae</taxon>
        <taxon>Streptophyta</taxon>
        <taxon>Embryophyta</taxon>
        <taxon>Tracheophyta</taxon>
        <taxon>Spermatophyta</taxon>
        <taxon>Magnoliopsida</taxon>
        <taxon>Liliopsida</taxon>
        <taxon>Poales</taxon>
        <taxon>Poaceae</taxon>
        <taxon>PACMAD clade</taxon>
        <taxon>Panicoideae</taxon>
        <taxon>Panicodae</taxon>
        <taxon>Paniceae</taxon>
        <taxon>Panicinae</taxon>
        <taxon>Panicum</taxon>
        <taxon>Panicum sect. Hiantes</taxon>
    </lineage>
</organism>
<feature type="chain" id="PRO_5035922845" evidence="1">
    <location>
        <begin position="28"/>
        <end position="157"/>
    </location>
</feature>
<proteinExistence type="predicted"/>
<gene>
    <name evidence="2" type="ORF">PVAP13_4KG110845</name>
</gene>
<evidence type="ECO:0000256" key="1">
    <source>
        <dbReference type="SAM" id="SignalP"/>
    </source>
</evidence>
<protein>
    <submittedName>
        <fullName evidence="2">Uncharacterized protein</fullName>
    </submittedName>
</protein>
<comment type="caution">
    <text evidence="2">The sequence shown here is derived from an EMBL/GenBank/DDBJ whole genome shotgun (WGS) entry which is preliminary data.</text>
</comment>
<dbReference type="OrthoDB" id="658336at2759"/>
<dbReference type="EMBL" id="CM029043">
    <property type="protein sequence ID" value="KAG2611851.1"/>
    <property type="molecule type" value="Genomic_DNA"/>
</dbReference>
<name>A0A8T0TJ18_PANVG</name>
<reference evidence="2 3" key="1">
    <citation type="submission" date="2020-05" db="EMBL/GenBank/DDBJ databases">
        <title>WGS assembly of Panicum virgatum.</title>
        <authorList>
            <person name="Lovell J.T."/>
            <person name="Jenkins J."/>
            <person name="Shu S."/>
            <person name="Juenger T.E."/>
            <person name="Schmutz J."/>
        </authorList>
    </citation>
    <scope>NUCLEOTIDE SEQUENCE [LARGE SCALE GENOMIC DNA]</scope>
    <source>
        <strain evidence="3">cv. AP13</strain>
    </source>
</reference>
<keyword evidence="1" id="KW-0732">Signal</keyword>
<feature type="signal peptide" evidence="1">
    <location>
        <begin position="1"/>
        <end position="27"/>
    </location>
</feature>
<dbReference type="AlphaFoldDB" id="A0A8T0TJ18"/>
<keyword evidence="3" id="KW-1185">Reference proteome</keyword>
<sequence length="157" mass="16326">MASTAVALSKGALIIAVCFVLLYSSMGQQPTASAPAPAPLDCSNCTANCTKRCQAMVDSQISYCNTSVGPSVYDGCFQAVASQTCDSNSYVARGTCTIDTCTPNLCGSPCVRSCCDSCTATAHMIVSSCIMSVSRIMEFCMPDCANNCQEFGYCVSG</sequence>
<accession>A0A8T0TJ18</accession>